<evidence type="ECO:0000313" key="2">
    <source>
        <dbReference type="Proteomes" id="UP000054596"/>
    </source>
</evidence>
<accession>A0A158C735</accession>
<protein>
    <recommendedName>
        <fullName evidence="3">GIY-YIG domain-containing protein</fullName>
    </recommendedName>
</protein>
<dbReference type="AlphaFoldDB" id="A0A158C735"/>
<proteinExistence type="predicted"/>
<organism evidence="1 2">
    <name type="scientific">Caballeronia glebae</name>
    <dbReference type="NCBI Taxonomy" id="1777143"/>
    <lineage>
        <taxon>Bacteria</taxon>
        <taxon>Pseudomonadati</taxon>
        <taxon>Pseudomonadota</taxon>
        <taxon>Betaproteobacteria</taxon>
        <taxon>Burkholderiales</taxon>
        <taxon>Burkholderiaceae</taxon>
        <taxon>Caballeronia</taxon>
    </lineage>
</organism>
<sequence length="113" mass="13066">MPPVRRARSHHYSVYVVELSGTVWNEARFRRANPDYAIGMPFVYVGMTGVDPDVRFDKHKAGIQSNRYVRDFGLRLLPHLYEMYNPMPYDGARDMEVELAIGLREAGYGVWQA</sequence>
<dbReference type="EMBL" id="FCOJ02000043">
    <property type="protein sequence ID" value="SAK78155.1"/>
    <property type="molecule type" value="Genomic_DNA"/>
</dbReference>
<comment type="caution">
    <text evidence="1">The sequence shown here is derived from an EMBL/GenBank/DDBJ whole genome shotgun (WGS) entry which is preliminary data.</text>
</comment>
<dbReference type="RefSeq" id="WP_086972125.1">
    <property type="nucleotide sequence ID" value="NZ_FCOJ02000043.1"/>
</dbReference>
<gene>
    <name evidence="1" type="ORF">AWB82_05061</name>
</gene>
<keyword evidence="2" id="KW-1185">Reference proteome</keyword>
<dbReference type="OrthoDB" id="7190053at2"/>
<evidence type="ECO:0000313" key="1">
    <source>
        <dbReference type="EMBL" id="SAK78155.1"/>
    </source>
</evidence>
<dbReference type="STRING" id="1777143.AWB82_05061"/>
<dbReference type="Proteomes" id="UP000054596">
    <property type="component" value="Unassembled WGS sequence"/>
</dbReference>
<name>A0A158C735_9BURK</name>
<reference evidence="1" key="1">
    <citation type="submission" date="2016-01" db="EMBL/GenBank/DDBJ databases">
        <authorList>
            <person name="Peeters C."/>
        </authorList>
    </citation>
    <scope>NUCLEOTIDE SEQUENCE [LARGE SCALE GENOMIC DNA]</scope>
    <source>
        <strain evidence="1">LMG 29325</strain>
    </source>
</reference>
<evidence type="ECO:0008006" key="3">
    <source>
        <dbReference type="Google" id="ProtNLM"/>
    </source>
</evidence>